<evidence type="ECO:0000313" key="4">
    <source>
        <dbReference type="Proteomes" id="UP000316093"/>
    </source>
</evidence>
<feature type="domain" description="YhdP central" evidence="2">
    <location>
        <begin position="14"/>
        <end position="1271"/>
    </location>
</feature>
<organism evidence="3 4">
    <name type="scientific">Luteibacter pinisoli</name>
    <dbReference type="NCBI Taxonomy" id="2589080"/>
    <lineage>
        <taxon>Bacteria</taxon>
        <taxon>Pseudomonadati</taxon>
        <taxon>Pseudomonadota</taxon>
        <taxon>Gammaproteobacteria</taxon>
        <taxon>Lysobacterales</taxon>
        <taxon>Rhodanobacteraceae</taxon>
        <taxon>Luteibacter</taxon>
    </lineage>
</organism>
<feature type="compositionally biased region" description="Pro residues" evidence="1">
    <location>
        <begin position="1286"/>
        <end position="1295"/>
    </location>
</feature>
<feature type="region of interest" description="Disordered" evidence="1">
    <location>
        <begin position="1272"/>
        <end position="1295"/>
    </location>
</feature>
<gene>
    <name evidence="3" type="ORF">FIV34_05655</name>
</gene>
<dbReference type="EMBL" id="CP041046">
    <property type="protein sequence ID" value="QDE38720.1"/>
    <property type="molecule type" value="Genomic_DNA"/>
</dbReference>
<name>A0A4Y5Z074_9GAMM</name>
<keyword evidence="4" id="KW-1185">Reference proteome</keyword>
<dbReference type="PANTHER" id="PTHR38690:SF1">
    <property type="entry name" value="PROTEASE"/>
    <property type="match status" value="1"/>
</dbReference>
<dbReference type="KEGG" id="lpy:FIV34_05655"/>
<sequence>MSGWRHRARRLRFFVLGLVASVLVALAIVMALSQLLLPLAAHYPERVAALLSEKLHKPVRFASLEGFWRPSGPLFVMRDVTMGGAPGTAPLRLPQAAVKLDFGALVLPSRHLINLHLQDLRLGLRRGPDGRWSIDGFAAGGTTQKLSFGNMSVDLWLTNTHLDIADETTHRNYGLVADQLRLSLQGQLVRVGGTLRRENAAGVLSAAGRFAADGSSGQVYVKGVDVDFAALSGDFEAGGYALAGGKGRFEQWLDWRDARVVRGIASIDLDNLAIRGPARTVRTAGLHGTVVLHRFANGQRIDWAGRDGSDAAIVLRTVGDHSEGTLVGRKLELAPLAPWAGLLPQVSPALARWLGEGKPHGRFDELRADWNTVDGLRFAHAAFSGLGIDASGKLPGLSTLAGELNGDSEAIALTLPKQATTIDATGVFRKPFVMSALGGDMAVYKDDDGWHIGMDSLDFRGEGFGGQARGELVLPPGDGGAFIDMYVALGEGDVPAAKLFWPIHSMSESAQNWLNRGLVSGHIEGGSALIRGNLRDFPFRNQEGRFEARALIDDLVLDYGTGWPKAEGVTAVANFIGNGMFVEASEGHSLGTAVSSATAAIPDFADGVLDLRVSGAGTGGSFLDFIKSSPIASSSREEIDKIKLGGTGEFGFNMLLPLKDAREFTLDGKATLKDADLVADAWKLRLDKISGPMSFDGKGFTATGLTTQFHGQPASLDLAIAGGTGDPAKVLGASVTGAFTVEEMVADYPDLKWLADIAKGRGTFRIGFDLVHAGVKNDLTQTLSVDSDLRGVEMLMPTPVKKPAAQALPLSVRLGLPVDGARLDLALGDVVRGRLRLANGNTPLAAAFNLGTTVPDVMPAQGYLFSGHAAKLDVSGWVQYVVGMSTGSSGPGLTGLDLTTDDAEVFGQHFSNMHIVARPGPRELSLRVDSDGMAGAMTVPNDDLRKRGITARMEKLWWPAADDAADAAAKGRASAGQAATAAVTVAHAEDAKDAGAKKPAATNEAGVAPSSLPPLHLQVSDMRLGKARLGDARLETWPTDEGLHVDQLRAQSKNIQVTATGDWNGDEKNSHTHLSMDFASEDVARMLDALGFAGIMSGGRTEARLDATWPGGPSALALANMDGTLNINVANGRILEVQPGVGRLFGLVSITELPRRMALDFGDVLGKGFAFDAITGDFRFSNGNASTQNLKIRAPAAEISITGRAGLKARDYDQEVLVVPHLGNSLPVVGALAGGPVGAAAGLAVQGLLGHGLNQAARKRYHVTGSWDKPVFTPLDKGPPSAAAPTPAPAAPPRR</sequence>
<dbReference type="PANTHER" id="PTHR38690">
    <property type="entry name" value="PROTEASE-RELATED"/>
    <property type="match status" value="1"/>
</dbReference>
<evidence type="ECO:0000259" key="2">
    <source>
        <dbReference type="Pfam" id="PF13116"/>
    </source>
</evidence>
<protein>
    <submittedName>
        <fullName evidence="3">TIGR02099 family protein</fullName>
    </submittedName>
</protein>
<proteinExistence type="predicted"/>
<evidence type="ECO:0000256" key="1">
    <source>
        <dbReference type="SAM" id="MobiDB-lite"/>
    </source>
</evidence>
<accession>A0A4Y5Z074</accession>
<reference evidence="3 4" key="1">
    <citation type="submission" date="2019-06" db="EMBL/GenBank/DDBJ databases">
        <title>A complete genome sequence for Luteibacter pinisoli MAH-14.</title>
        <authorList>
            <person name="Baltrus D.A."/>
        </authorList>
    </citation>
    <scope>NUCLEOTIDE SEQUENCE [LARGE SCALE GENOMIC DNA]</scope>
    <source>
        <strain evidence="3 4">MAH-14</strain>
    </source>
</reference>
<dbReference type="InterPro" id="IPR025263">
    <property type="entry name" value="YhdP_central"/>
</dbReference>
<dbReference type="InterPro" id="IPR011836">
    <property type="entry name" value="YhdP"/>
</dbReference>
<dbReference type="RefSeq" id="WP_139980496.1">
    <property type="nucleotide sequence ID" value="NZ_CP041046.1"/>
</dbReference>
<dbReference type="OrthoDB" id="9762238at2"/>
<dbReference type="Proteomes" id="UP000316093">
    <property type="component" value="Chromosome"/>
</dbReference>
<evidence type="ECO:0000313" key="3">
    <source>
        <dbReference type="EMBL" id="QDE38720.1"/>
    </source>
</evidence>
<feature type="region of interest" description="Disordered" evidence="1">
    <location>
        <begin position="993"/>
        <end position="1014"/>
    </location>
</feature>
<dbReference type="Pfam" id="PF13116">
    <property type="entry name" value="YhdP"/>
    <property type="match status" value="1"/>
</dbReference>
<dbReference type="NCBIfam" id="TIGR02099">
    <property type="entry name" value="YhdP family protein"/>
    <property type="match status" value="1"/>
</dbReference>